<dbReference type="RefSeq" id="WP_108078268.1">
    <property type="nucleotide sequence ID" value="NZ_CP059052.1"/>
</dbReference>
<dbReference type="EMBL" id="CP059052">
    <property type="protein sequence ID" value="QLJ16798.1"/>
    <property type="molecule type" value="Genomic_DNA"/>
</dbReference>
<protein>
    <recommendedName>
        <fullName evidence="4">Lipoprotein</fullName>
    </recommendedName>
</protein>
<name>A0A7D6A5I8_PSEPU</name>
<dbReference type="AlphaFoldDB" id="A0A7D6A5I8"/>
<feature type="chain" id="PRO_5028099943" description="Lipoprotein" evidence="1">
    <location>
        <begin position="24"/>
        <end position="119"/>
    </location>
</feature>
<dbReference type="Proteomes" id="UP000510934">
    <property type="component" value="Chromosome"/>
</dbReference>
<evidence type="ECO:0000256" key="1">
    <source>
        <dbReference type="SAM" id="SignalP"/>
    </source>
</evidence>
<proteinExistence type="predicted"/>
<keyword evidence="1" id="KW-0732">Signal</keyword>
<sequence>MKKAVIAALMGATLASGCTVRVADMTVASTKNYNLNSSKFVKGKRVIGEDNYPVILFPLGFPNIKTAMDDAIQKDRCAVGLSDVVMSSVNHSFIFGMIGYRVEGDLIIDQSQPGCSSRA</sequence>
<feature type="signal peptide" evidence="1">
    <location>
        <begin position="1"/>
        <end position="23"/>
    </location>
</feature>
<dbReference type="PROSITE" id="PS51257">
    <property type="entry name" value="PROKAR_LIPOPROTEIN"/>
    <property type="match status" value="1"/>
</dbReference>
<evidence type="ECO:0008006" key="4">
    <source>
        <dbReference type="Google" id="ProtNLM"/>
    </source>
</evidence>
<organism evidence="2 3">
    <name type="scientific">Pseudomonas putida</name>
    <name type="common">Arthrobacter siderocapsulatus</name>
    <dbReference type="NCBI Taxonomy" id="303"/>
    <lineage>
        <taxon>Bacteria</taxon>
        <taxon>Pseudomonadati</taxon>
        <taxon>Pseudomonadota</taxon>
        <taxon>Gammaproteobacteria</taxon>
        <taxon>Pseudomonadales</taxon>
        <taxon>Pseudomonadaceae</taxon>
        <taxon>Pseudomonas</taxon>
    </lineage>
</organism>
<evidence type="ECO:0000313" key="2">
    <source>
        <dbReference type="EMBL" id="QLJ16798.1"/>
    </source>
</evidence>
<reference evidence="2 3" key="1">
    <citation type="journal article" date="2009" name="Mikrobiologiia">
        <title>[Phenanthren biodegradation and interaction of Pseudomonas putida BS3701 and Burkholderia sp.BS3702 in plant rhizosphere].</title>
        <authorList>
            <person name="Ovchinnikova A.A."/>
            <person name="Vetrova A.A."/>
            <person name="Filonov A.E."/>
            <person name="Boronin A.M."/>
        </authorList>
    </citation>
    <scope>NUCLEOTIDE SEQUENCE [LARGE SCALE GENOMIC DNA]</scope>
    <source>
        <strain evidence="2 3">BS3701</strain>
    </source>
</reference>
<gene>
    <name evidence="2" type="ORF">H0H12_13065</name>
</gene>
<accession>A0A7D6A5I8</accession>
<evidence type="ECO:0000313" key="3">
    <source>
        <dbReference type="Proteomes" id="UP000510934"/>
    </source>
</evidence>